<evidence type="ECO:0000256" key="2">
    <source>
        <dbReference type="ARBA" id="ARBA00005467"/>
    </source>
</evidence>
<dbReference type="KEGG" id="pyo:PY17X_1326400"/>
<dbReference type="EMBL" id="LM993667">
    <property type="protein sequence ID" value="VTZ80641.1"/>
    <property type="molecule type" value="Genomic_DNA"/>
</dbReference>
<organism evidence="7 10">
    <name type="scientific">Plasmodium yoelii</name>
    <dbReference type="NCBI Taxonomy" id="5861"/>
    <lineage>
        <taxon>Eukaryota</taxon>
        <taxon>Sar</taxon>
        <taxon>Alveolata</taxon>
        <taxon>Apicomplexa</taxon>
        <taxon>Aconoidasida</taxon>
        <taxon>Haemosporida</taxon>
        <taxon>Plasmodiidae</taxon>
        <taxon>Plasmodium</taxon>
        <taxon>Plasmodium (Vinckeia)</taxon>
    </lineage>
</organism>
<comment type="similarity">
    <text evidence="2 6">Belongs to the TVP23 family.</text>
</comment>
<dbReference type="GeneID" id="3790349"/>
<reference evidence="9 10" key="1">
    <citation type="journal article" date="2014" name="BMC Biol.">
        <title>A comprehensive evaluation of rodent malaria parasite genomes and gene expression.</title>
        <authorList>
            <person name="Otto T.D."/>
            <person name="Bohme U."/>
            <person name="Jackson A.P."/>
            <person name="Hunt M."/>
            <person name="Franke-Fayard B."/>
            <person name="Hoeijmakers W.A."/>
            <person name="Religa A.A."/>
            <person name="Robertson L."/>
            <person name="Sanders M."/>
            <person name="Ogun S.A."/>
            <person name="Cunningham D."/>
            <person name="Erhart A."/>
            <person name="Billker O."/>
            <person name="Khan S.M."/>
            <person name="Stunnenberg H.G."/>
            <person name="Langhorne J."/>
            <person name="Holder A.A."/>
            <person name="Waters A.P."/>
            <person name="Newbold C.I."/>
            <person name="Pain A."/>
            <person name="Berriman M."/>
            <person name="Janse C.J."/>
        </authorList>
    </citation>
    <scope>NUCLEOTIDE SEQUENCE [LARGE SCALE GENOMIC DNA]</scope>
    <source>
        <strain evidence="8 9">17X</strain>
        <strain evidence="7 10">YM</strain>
    </source>
</reference>
<protein>
    <recommendedName>
        <fullName evidence="6">Golgi apparatus membrane protein TVP23 homolog</fullName>
    </recommendedName>
</protein>
<feature type="transmembrane region" description="Helical" evidence="6">
    <location>
        <begin position="180"/>
        <end position="199"/>
    </location>
</feature>
<evidence type="ECO:0000256" key="5">
    <source>
        <dbReference type="ARBA" id="ARBA00023136"/>
    </source>
</evidence>
<dbReference type="VEuPathDB" id="PlasmoDB:Py17XNL_001303125"/>
<gene>
    <name evidence="8" type="ORF">PY17X_1326400</name>
    <name evidence="7" type="ORF">PYYM_1323400</name>
</gene>
<dbReference type="Proteomes" id="UP000072904">
    <property type="component" value="Chromosome 13"/>
</dbReference>
<evidence type="ECO:0000313" key="8">
    <source>
        <dbReference type="EMBL" id="VTZ80641.1"/>
    </source>
</evidence>
<reference evidence="8" key="4">
    <citation type="submission" date="2019-05" db="EMBL/GenBank/DDBJ databases">
        <authorList>
            <consortium name="Pathogen Informatics"/>
        </authorList>
    </citation>
    <scope>NUCLEOTIDE SEQUENCE</scope>
    <source>
        <strain evidence="8">17X</strain>
    </source>
</reference>
<dbReference type="EMBL" id="LK934641">
    <property type="protein sequence ID" value="CDU19884.1"/>
    <property type="molecule type" value="Genomic_DNA"/>
</dbReference>
<reference evidence="7" key="2">
    <citation type="submission" date="2014-05" db="EMBL/GenBank/DDBJ databases">
        <authorList>
            <person name="Aslett A.Martin."/>
            <person name="De Silva Nishadi"/>
        </authorList>
    </citation>
    <scope>NUCLEOTIDE SEQUENCE</scope>
    <source>
        <strain evidence="7">YM</strain>
    </source>
</reference>
<dbReference type="OMA" id="KMIWWID"/>
<proteinExistence type="inferred from homology"/>
<dbReference type="PANTHER" id="PTHR13019:SF7">
    <property type="entry name" value="GOLGI APPARATUS MEMBRANE PROTEIN TVP23"/>
    <property type="match status" value="1"/>
</dbReference>
<dbReference type="OrthoDB" id="2151161at2759"/>
<dbReference type="GO" id="GO:0000139">
    <property type="term" value="C:Golgi membrane"/>
    <property type="evidence" value="ECO:0007669"/>
    <property type="project" value="TreeGrafter"/>
</dbReference>
<evidence type="ECO:0000313" key="10">
    <source>
        <dbReference type="Proteomes" id="UP000072904"/>
    </source>
</evidence>
<accession>A0A078KDU5</accession>
<dbReference type="RefSeq" id="XP_022813577.1">
    <property type="nucleotide sequence ID" value="XM_022957105.1"/>
</dbReference>
<dbReference type="PANTHER" id="PTHR13019">
    <property type="entry name" value="GOLGI APPARATUS MEMBRANE PROTEIN TVP23"/>
    <property type="match status" value="1"/>
</dbReference>
<evidence type="ECO:0000313" key="7">
    <source>
        <dbReference type="EMBL" id="CDU19884.1"/>
    </source>
</evidence>
<feature type="transmembrane region" description="Helical" evidence="6">
    <location>
        <begin position="60"/>
        <end position="81"/>
    </location>
</feature>
<dbReference type="VEuPathDB" id="PlasmoDB:PY17X_1326400"/>
<dbReference type="VEuPathDB" id="PlasmoDB:PY04685"/>
<keyword evidence="5 6" id="KW-0472">Membrane</keyword>
<dbReference type="Proteomes" id="UP000072874">
    <property type="component" value="Chromosome 13"/>
</dbReference>
<reference evidence="8" key="3">
    <citation type="submission" date="2014-05" db="EMBL/GenBank/DDBJ databases">
        <authorList>
            <person name="Aslett M.A."/>
            <person name="De Silva N."/>
        </authorList>
    </citation>
    <scope>NUCLEOTIDE SEQUENCE</scope>
    <source>
        <strain evidence="8">17X</strain>
    </source>
</reference>
<evidence type="ECO:0000256" key="4">
    <source>
        <dbReference type="ARBA" id="ARBA00022989"/>
    </source>
</evidence>
<dbReference type="InterPro" id="IPR008564">
    <property type="entry name" value="TVP23-like"/>
</dbReference>
<dbReference type="GO" id="GO:0016192">
    <property type="term" value="P:vesicle-mediated transport"/>
    <property type="evidence" value="ECO:0007669"/>
    <property type="project" value="TreeGrafter"/>
</dbReference>
<keyword evidence="3 6" id="KW-0812">Transmembrane</keyword>
<dbReference type="VEuPathDB" id="PlasmoDB:PYYM_1323400"/>
<sequence>MNRNNIYENEQNESTSVNYPVSKDNNMNINMSYDFNANSLIKNDLNDYFNTFMQKTKHPYVCLTHIFFKLLSVILYFIGPFIFQNEKSKENDFIITFAITLFLVSLDFYLVKNITGRFLVKMIWWIDANPDYSNKIVFQSSEENSLSNMDKNIFWYALYAYFLIWLMQTIQMLMSLQFCWFLLCFICLFLSFYNLFNFWQCSKEQRKMVANVMSNVNLNYIYNKIFYNM</sequence>
<evidence type="ECO:0000313" key="9">
    <source>
        <dbReference type="Proteomes" id="UP000072874"/>
    </source>
</evidence>
<name>A0A078KDU5_PLAYE</name>
<evidence type="ECO:0000256" key="6">
    <source>
        <dbReference type="RuleBase" id="RU361206"/>
    </source>
</evidence>
<dbReference type="GO" id="GO:0009306">
    <property type="term" value="P:protein secretion"/>
    <property type="evidence" value="ECO:0007669"/>
    <property type="project" value="TreeGrafter"/>
</dbReference>
<dbReference type="Pfam" id="PF05832">
    <property type="entry name" value="DUF846"/>
    <property type="match status" value="1"/>
</dbReference>
<feature type="transmembrane region" description="Helical" evidence="6">
    <location>
        <begin position="93"/>
        <end position="111"/>
    </location>
</feature>
<keyword evidence="4 6" id="KW-1133">Transmembrane helix</keyword>
<evidence type="ECO:0000256" key="3">
    <source>
        <dbReference type="ARBA" id="ARBA00022692"/>
    </source>
</evidence>
<dbReference type="VEuPathDB" id="PlasmoDB:PY04684"/>
<evidence type="ECO:0000256" key="1">
    <source>
        <dbReference type="ARBA" id="ARBA00004141"/>
    </source>
</evidence>
<comment type="subcellular location">
    <subcellularLocation>
        <location evidence="1 6">Membrane</location>
        <topology evidence="1 6">Multi-pass membrane protein</topology>
    </subcellularLocation>
</comment>
<feature type="transmembrane region" description="Helical" evidence="6">
    <location>
        <begin position="153"/>
        <end position="174"/>
    </location>
</feature>
<dbReference type="AlphaFoldDB" id="A0A078KDU5"/>